<evidence type="ECO:0000256" key="1">
    <source>
        <dbReference type="SAM" id="SignalP"/>
    </source>
</evidence>
<name>A0A9N8PQE5_9PEZI</name>
<evidence type="ECO:0000313" key="3">
    <source>
        <dbReference type="Proteomes" id="UP000745764"/>
    </source>
</evidence>
<comment type="caution">
    <text evidence="2">The sequence shown here is derived from an EMBL/GenBank/DDBJ whole genome shotgun (WGS) entry which is preliminary data.</text>
</comment>
<reference evidence="2" key="1">
    <citation type="submission" date="2020-06" db="EMBL/GenBank/DDBJ databases">
        <authorList>
            <person name="Onetto C."/>
        </authorList>
    </citation>
    <scope>NUCLEOTIDE SEQUENCE</scope>
</reference>
<dbReference type="EMBL" id="CAINUL010000001">
    <property type="protein sequence ID" value="CAD0107056.1"/>
    <property type="molecule type" value="Genomic_DNA"/>
</dbReference>
<feature type="non-terminal residue" evidence="2">
    <location>
        <position position="1"/>
    </location>
</feature>
<protein>
    <submittedName>
        <fullName evidence="2">Uncharacterized protein</fullName>
    </submittedName>
</protein>
<evidence type="ECO:0000313" key="2">
    <source>
        <dbReference type="EMBL" id="CAD0107056.1"/>
    </source>
</evidence>
<dbReference type="OrthoDB" id="3650120at2759"/>
<feature type="signal peptide" evidence="1">
    <location>
        <begin position="1"/>
        <end position="16"/>
    </location>
</feature>
<keyword evidence="3" id="KW-1185">Reference proteome</keyword>
<dbReference type="AlphaFoldDB" id="A0A9N8PQE5"/>
<gene>
    <name evidence="2" type="ORF">AWRI4620_LOCUS1311</name>
</gene>
<feature type="chain" id="PRO_5040313855" evidence="1">
    <location>
        <begin position="17"/>
        <end position="164"/>
    </location>
</feature>
<dbReference type="Proteomes" id="UP000745764">
    <property type="component" value="Unassembled WGS sequence"/>
</dbReference>
<proteinExistence type="predicted"/>
<keyword evidence="1" id="KW-0732">Signal</keyword>
<sequence length="164" mass="18451">MRRPLLLLFICNLVAALPLHLPGFGDQKPLLSVRHHHAALPSIQVLDRIPRSAELLFTASDDDEMIHIWLPLEKRIYTRDYPVLPLHPASARIINVLGISAKISARHKQQQVTCIIKAGANRSQFQTPTELDVVFREGDGGLRLDEADSPLCLKGREVESYECF</sequence>
<organism evidence="2 3">
    <name type="scientific">Aureobasidium uvarum</name>
    <dbReference type="NCBI Taxonomy" id="2773716"/>
    <lineage>
        <taxon>Eukaryota</taxon>
        <taxon>Fungi</taxon>
        <taxon>Dikarya</taxon>
        <taxon>Ascomycota</taxon>
        <taxon>Pezizomycotina</taxon>
        <taxon>Dothideomycetes</taxon>
        <taxon>Dothideomycetidae</taxon>
        <taxon>Dothideales</taxon>
        <taxon>Saccotheciaceae</taxon>
        <taxon>Aureobasidium</taxon>
    </lineage>
</organism>
<accession>A0A9N8PQE5</accession>